<keyword evidence="3" id="KW-1185">Reference proteome</keyword>
<dbReference type="Proteomes" id="UP000250235">
    <property type="component" value="Unassembled WGS sequence"/>
</dbReference>
<dbReference type="EMBL" id="KV018148">
    <property type="protein sequence ID" value="KZV17555.1"/>
    <property type="molecule type" value="Genomic_DNA"/>
</dbReference>
<reference evidence="2 3" key="1">
    <citation type="journal article" date="2015" name="Proc. Natl. Acad. Sci. U.S.A.">
        <title>The resurrection genome of Boea hygrometrica: A blueprint for survival of dehydration.</title>
        <authorList>
            <person name="Xiao L."/>
            <person name="Yang G."/>
            <person name="Zhang L."/>
            <person name="Yang X."/>
            <person name="Zhao S."/>
            <person name="Ji Z."/>
            <person name="Zhou Q."/>
            <person name="Hu M."/>
            <person name="Wang Y."/>
            <person name="Chen M."/>
            <person name="Xu Y."/>
            <person name="Jin H."/>
            <person name="Xiao X."/>
            <person name="Hu G."/>
            <person name="Bao F."/>
            <person name="Hu Y."/>
            <person name="Wan P."/>
            <person name="Li L."/>
            <person name="Deng X."/>
            <person name="Kuang T."/>
            <person name="Xiang C."/>
            <person name="Zhu J.K."/>
            <person name="Oliver M.J."/>
            <person name="He Y."/>
        </authorList>
    </citation>
    <scope>NUCLEOTIDE SEQUENCE [LARGE SCALE GENOMIC DNA]</scope>
    <source>
        <strain evidence="3">cv. XS01</strain>
    </source>
</reference>
<evidence type="ECO:0000313" key="2">
    <source>
        <dbReference type="EMBL" id="KZV17555.1"/>
    </source>
</evidence>
<feature type="compositionally biased region" description="Basic residues" evidence="1">
    <location>
        <begin position="34"/>
        <end position="45"/>
    </location>
</feature>
<feature type="region of interest" description="Disordered" evidence="1">
    <location>
        <begin position="12"/>
        <end position="85"/>
    </location>
</feature>
<proteinExistence type="predicted"/>
<sequence>MAQYQIFARKLLGLPGTGPKPNLEDKSAVAMPPRVRRTAAPRRRPPPAQGVADCRTLRADPSLGSDTTVGPAADPDPVSRDATEV</sequence>
<organism evidence="2 3">
    <name type="scientific">Dorcoceras hygrometricum</name>
    <dbReference type="NCBI Taxonomy" id="472368"/>
    <lineage>
        <taxon>Eukaryota</taxon>
        <taxon>Viridiplantae</taxon>
        <taxon>Streptophyta</taxon>
        <taxon>Embryophyta</taxon>
        <taxon>Tracheophyta</taxon>
        <taxon>Spermatophyta</taxon>
        <taxon>Magnoliopsida</taxon>
        <taxon>eudicotyledons</taxon>
        <taxon>Gunneridae</taxon>
        <taxon>Pentapetalae</taxon>
        <taxon>asterids</taxon>
        <taxon>lamiids</taxon>
        <taxon>Lamiales</taxon>
        <taxon>Gesneriaceae</taxon>
        <taxon>Didymocarpoideae</taxon>
        <taxon>Trichosporeae</taxon>
        <taxon>Loxocarpinae</taxon>
        <taxon>Dorcoceras</taxon>
    </lineage>
</organism>
<dbReference type="AlphaFoldDB" id="A0A2Z7A7R3"/>
<protein>
    <submittedName>
        <fullName evidence="2">Uncharacterized protein</fullName>
    </submittedName>
</protein>
<gene>
    <name evidence="2" type="ORF">F511_34903</name>
</gene>
<name>A0A2Z7A7R3_9LAMI</name>
<evidence type="ECO:0000313" key="3">
    <source>
        <dbReference type="Proteomes" id="UP000250235"/>
    </source>
</evidence>
<accession>A0A2Z7A7R3</accession>
<evidence type="ECO:0000256" key="1">
    <source>
        <dbReference type="SAM" id="MobiDB-lite"/>
    </source>
</evidence>